<evidence type="ECO:0000256" key="1">
    <source>
        <dbReference type="SAM" id="Phobius"/>
    </source>
</evidence>
<evidence type="ECO:0000313" key="3">
    <source>
        <dbReference type="Proteomes" id="UP000198972"/>
    </source>
</evidence>
<reference evidence="2 3" key="1">
    <citation type="submission" date="2016-10" db="EMBL/GenBank/DDBJ databases">
        <authorList>
            <person name="de Groot N.N."/>
        </authorList>
    </citation>
    <scope>NUCLEOTIDE SEQUENCE [LARGE SCALE GENOMIC DNA]</scope>
    <source>
        <strain evidence="2 3">DSM 28129</strain>
    </source>
</reference>
<organism evidence="2 3">
    <name type="scientific">Fontibacillus panacisegetis</name>
    <dbReference type="NCBI Taxonomy" id="670482"/>
    <lineage>
        <taxon>Bacteria</taxon>
        <taxon>Bacillati</taxon>
        <taxon>Bacillota</taxon>
        <taxon>Bacilli</taxon>
        <taxon>Bacillales</taxon>
        <taxon>Paenibacillaceae</taxon>
        <taxon>Fontibacillus</taxon>
    </lineage>
</organism>
<dbReference type="STRING" id="670482.SAMN04488542_11694"/>
<protein>
    <submittedName>
        <fullName evidence="2">TadE-like protein</fullName>
    </submittedName>
</protein>
<gene>
    <name evidence="2" type="ORF">SAMN04488542_11694</name>
</gene>
<accession>A0A1G7NQV0</accession>
<keyword evidence="1" id="KW-1133">Transmembrane helix</keyword>
<evidence type="ECO:0000313" key="2">
    <source>
        <dbReference type="EMBL" id="SDF76331.1"/>
    </source>
</evidence>
<keyword evidence="1" id="KW-0812">Transmembrane</keyword>
<name>A0A1G7NQV0_9BACL</name>
<dbReference type="EMBL" id="FNBG01000016">
    <property type="protein sequence ID" value="SDF76331.1"/>
    <property type="molecule type" value="Genomic_DNA"/>
</dbReference>
<proteinExistence type="predicted"/>
<dbReference type="AlphaFoldDB" id="A0A1G7NQV0"/>
<dbReference type="Proteomes" id="UP000198972">
    <property type="component" value="Unassembled WGS sequence"/>
</dbReference>
<feature type="transmembrane region" description="Helical" evidence="1">
    <location>
        <begin position="24"/>
        <end position="46"/>
    </location>
</feature>
<sequence length="338" mass="36735">MSRNKRISLISNGRKCCSCSKGSIVLEAALVMPVFVIVIFFFIYMVQMTLLSSQMQMVASNTVREVSTNIYPVALAVQSYAQKQETGTEGAFGTEGKSTLNTMKSISKLSLSELASQYASSFPSPISDWIKDAAAKGDEPLNDLKNQVAESVLDPVVKPILHPFLDGTLLKEERLHVSRIFVPDLKKGKTPYFGLEISYELPIQVPFIGRRIVLQAKAEERVWIGDTDELNKDSSGDEGTQGEAAIVLSKPSPAYAGHKAIVTAKVAPGSTAKLTVYYKSGVSQAKYLGEVTADENGIVEWKWLVGGNTTPGTWTLVIETQDGITTTASFNVESPNNK</sequence>
<dbReference type="RefSeq" id="WP_091231752.1">
    <property type="nucleotide sequence ID" value="NZ_FNBG01000016.1"/>
</dbReference>
<dbReference type="OrthoDB" id="4376109at2"/>
<keyword evidence="1" id="KW-0472">Membrane</keyword>
<keyword evidence="3" id="KW-1185">Reference proteome</keyword>